<protein>
    <submittedName>
        <fullName evidence="1">Uncharacterized protein</fullName>
    </submittedName>
</protein>
<organism evidence="1 2">
    <name type="scientific">Streptomyces azureus</name>
    <dbReference type="NCBI Taxonomy" id="146537"/>
    <lineage>
        <taxon>Bacteria</taxon>
        <taxon>Bacillati</taxon>
        <taxon>Actinomycetota</taxon>
        <taxon>Actinomycetes</taxon>
        <taxon>Kitasatosporales</taxon>
        <taxon>Streptomycetaceae</taxon>
        <taxon>Streptomyces</taxon>
    </lineage>
</organism>
<name>A0A0K8PL92_STRAJ</name>
<evidence type="ECO:0000313" key="2">
    <source>
        <dbReference type="Proteomes" id="UP000053859"/>
    </source>
</evidence>
<accession>A0A0K8PL92</accession>
<gene>
    <name evidence="1" type="ORF">SAZU_3481</name>
</gene>
<proteinExistence type="predicted"/>
<dbReference type="PATRIC" id="fig|146537.3.peg.3690"/>
<dbReference type="EMBL" id="DF968268">
    <property type="protein sequence ID" value="GAP48652.1"/>
    <property type="molecule type" value="Genomic_DNA"/>
</dbReference>
<keyword evidence="2" id="KW-1185">Reference proteome</keyword>
<dbReference type="RefSeq" id="WP_078945346.1">
    <property type="nucleotide sequence ID" value="NZ_DF968268.1"/>
</dbReference>
<sequence length="84" mass="9305">MSENDYCLIDATRPPRADGPPYAMGVPPLERSREWGSVLCREATEYPESYKGITLCPVCMGVPPVRAKSRTWGRQEAQRTACSG</sequence>
<dbReference type="AlphaFoldDB" id="A0A0K8PL92"/>
<evidence type="ECO:0000313" key="1">
    <source>
        <dbReference type="EMBL" id="GAP48652.1"/>
    </source>
</evidence>
<reference evidence="1" key="1">
    <citation type="journal article" date="2015" name="Genome Announc.">
        <title>Draft Genome Sequence of Thiostrepton-Producing Streptomyces azureus ATCC 14921.</title>
        <authorList>
            <person name="Sakihara K."/>
            <person name="Maeda J."/>
            <person name="Tashiro K."/>
            <person name="Fujino Y."/>
            <person name="Kuhara S."/>
            <person name="Ohshima T."/>
            <person name="Ogata S."/>
            <person name="Doi K."/>
        </authorList>
    </citation>
    <scope>NUCLEOTIDE SEQUENCE [LARGE SCALE GENOMIC DNA]</scope>
    <source>
        <strain evidence="1">ATCC14921</strain>
    </source>
</reference>
<dbReference type="Proteomes" id="UP000053859">
    <property type="component" value="Unassembled WGS sequence"/>
</dbReference>